<reference evidence="1 2" key="1">
    <citation type="journal article" date="2013" name="PLoS ONE">
        <title>Assembly-driven community genomics of a hypersaline microbial ecosystem.</title>
        <authorList>
            <person name="Podell S."/>
            <person name="Ugalde J.A."/>
            <person name="Narasingarao P."/>
            <person name="Banfield J.F."/>
            <person name="Heidelberg K.B."/>
            <person name="Allen E.E."/>
        </authorList>
    </citation>
    <scope>NUCLEOTIDE SEQUENCE [LARGE SCALE GENOMIC DNA]</scope>
    <source>
        <strain evidence="2">J07HQW1</strain>
    </source>
</reference>
<dbReference type="EMBL" id="KE356560">
    <property type="protein sequence ID" value="ERG90384.1"/>
    <property type="molecule type" value="Genomic_DNA"/>
</dbReference>
<dbReference type="AlphaFoldDB" id="U1ML94"/>
<evidence type="ECO:0000313" key="2">
    <source>
        <dbReference type="Proteomes" id="UP000030649"/>
    </source>
</evidence>
<accession>U1ML94</accession>
<evidence type="ECO:0000313" key="1">
    <source>
        <dbReference type="EMBL" id="ERG90384.1"/>
    </source>
</evidence>
<protein>
    <submittedName>
        <fullName evidence="1">Uncharacterized protein</fullName>
    </submittedName>
</protein>
<sequence>MNSELSDSFCVLEAAGLGPTQALTLTDFCRRLKPLGVSVLSVIQMLLTYPK</sequence>
<proteinExistence type="predicted"/>
<dbReference type="STRING" id="1238424.J07HQW1_00405"/>
<dbReference type="Proteomes" id="UP000030649">
    <property type="component" value="Unassembled WGS sequence"/>
</dbReference>
<gene>
    <name evidence="1" type="ORF">J07HQW1_00405</name>
</gene>
<name>U1ML94_9EURY</name>
<dbReference type="HOGENOM" id="CLU_3094043_0_0_2"/>
<organism evidence="1 2">
    <name type="scientific">Haloquadratum walsbyi J07HQW1</name>
    <dbReference type="NCBI Taxonomy" id="1238424"/>
    <lineage>
        <taxon>Archaea</taxon>
        <taxon>Methanobacteriati</taxon>
        <taxon>Methanobacteriota</taxon>
        <taxon>Stenosarchaea group</taxon>
        <taxon>Halobacteria</taxon>
        <taxon>Halobacteriales</taxon>
        <taxon>Haloferacaceae</taxon>
        <taxon>Haloquadratum</taxon>
    </lineage>
</organism>